<dbReference type="PROSITE" id="PS50977">
    <property type="entry name" value="HTH_TETR_2"/>
    <property type="match status" value="1"/>
</dbReference>
<dbReference type="InterPro" id="IPR050624">
    <property type="entry name" value="HTH-type_Tx_Regulator"/>
</dbReference>
<dbReference type="InterPro" id="IPR001647">
    <property type="entry name" value="HTH_TetR"/>
</dbReference>
<dbReference type="InterPro" id="IPR009057">
    <property type="entry name" value="Homeodomain-like_sf"/>
</dbReference>
<evidence type="ECO:0000256" key="2">
    <source>
        <dbReference type="PROSITE-ProRule" id="PRU00335"/>
    </source>
</evidence>
<evidence type="ECO:0000256" key="1">
    <source>
        <dbReference type="ARBA" id="ARBA00023125"/>
    </source>
</evidence>
<dbReference type="EMBL" id="FNYK01000011">
    <property type="protein sequence ID" value="SEI59104.1"/>
    <property type="molecule type" value="Genomic_DNA"/>
</dbReference>
<evidence type="ECO:0000313" key="5">
    <source>
        <dbReference type="Proteomes" id="UP000183028"/>
    </source>
</evidence>
<protein>
    <submittedName>
        <fullName evidence="4">Transcriptional regulator, TetR family</fullName>
    </submittedName>
</protein>
<dbReference type="OrthoDB" id="9810250at2"/>
<feature type="DNA-binding region" description="H-T-H motif" evidence="2">
    <location>
        <begin position="43"/>
        <end position="62"/>
    </location>
</feature>
<reference evidence="5" key="1">
    <citation type="submission" date="2016-10" db="EMBL/GenBank/DDBJ databases">
        <authorList>
            <person name="Varghese N."/>
        </authorList>
    </citation>
    <scope>NUCLEOTIDE SEQUENCE [LARGE SCALE GENOMIC DNA]</scope>
    <source>
        <strain evidence="5">DSM 20406</strain>
    </source>
</reference>
<proteinExistence type="predicted"/>
<dbReference type="AlphaFoldDB" id="A0A1H6RZU4"/>
<evidence type="ECO:0000313" key="4">
    <source>
        <dbReference type="EMBL" id="SEI59104.1"/>
    </source>
</evidence>
<feature type="domain" description="HTH tetR-type" evidence="3">
    <location>
        <begin position="20"/>
        <end position="80"/>
    </location>
</feature>
<accession>A0A1H6RZU4</accession>
<dbReference type="Proteomes" id="UP000183028">
    <property type="component" value="Unassembled WGS sequence"/>
</dbReference>
<evidence type="ECO:0000259" key="3">
    <source>
        <dbReference type="PROSITE" id="PS50977"/>
    </source>
</evidence>
<dbReference type="PANTHER" id="PTHR43479">
    <property type="entry name" value="ACREF/ENVCD OPERON REPRESSOR-RELATED"/>
    <property type="match status" value="1"/>
</dbReference>
<dbReference type="Gene3D" id="1.10.357.10">
    <property type="entry name" value="Tetracycline Repressor, domain 2"/>
    <property type="match status" value="1"/>
</dbReference>
<keyword evidence="5" id="KW-1185">Reference proteome</keyword>
<keyword evidence="1 2" id="KW-0238">DNA-binding</keyword>
<organism evidence="4 5">
    <name type="scientific">Sharpea azabuensis</name>
    <dbReference type="NCBI Taxonomy" id="322505"/>
    <lineage>
        <taxon>Bacteria</taxon>
        <taxon>Bacillati</taxon>
        <taxon>Bacillota</taxon>
        <taxon>Erysipelotrichia</taxon>
        <taxon>Erysipelotrichales</taxon>
        <taxon>Coprobacillaceae</taxon>
        <taxon>Sharpea</taxon>
    </lineage>
</organism>
<dbReference type="RefSeq" id="WP_074731477.1">
    <property type="nucleotide sequence ID" value="NZ_CACVTN010000061.1"/>
</dbReference>
<dbReference type="PANTHER" id="PTHR43479:SF11">
    <property type="entry name" value="ACREF_ENVCD OPERON REPRESSOR-RELATED"/>
    <property type="match status" value="1"/>
</dbReference>
<name>A0A1H6RZU4_9FIRM</name>
<dbReference type="SUPFAM" id="SSF46689">
    <property type="entry name" value="Homeodomain-like"/>
    <property type="match status" value="1"/>
</dbReference>
<gene>
    <name evidence="4" type="ORF">SAMN04487834_101118</name>
</gene>
<sequence length="187" mass="22334">MGVNETQLSVLEDNNRKSHERARLYIQEALLLLMEENDYEKIKITDIIKKSGVSRSAFYRNYYWKKDILVDMCSRISFEDDKITVTNDVMKNWEALFEHIKRHERFYALMEKNGLTGFLLDDMNKGHFELEESTFEPILWNGMIYNVCREWIKNGMKETPEEMTDFIKRQLRKLGAKLYAIGIENDR</sequence>
<dbReference type="GO" id="GO:0003677">
    <property type="term" value="F:DNA binding"/>
    <property type="evidence" value="ECO:0007669"/>
    <property type="project" value="UniProtKB-UniRule"/>
</dbReference>